<feature type="transmembrane region" description="Helical" evidence="9">
    <location>
        <begin position="418"/>
        <end position="436"/>
    </location>
</feature>
<evidence type="ECO:0000313" key="11">
    <source>
        <dbReference type="EMBL" id="SFI98717.1"/>
    </source>
</evidence>
<feature type="domain" description="Glycosyltransferase RgtA/B/C/D-like" evidence="10">
    <location>
        <begin position="127"/>
        <end position="282"/>
    </location>
</feature>
<evidence type="ECO:0000313" key="12">
    <source>
        <dbReference type="Proteomes" id="UP000199518"/>
    </source>
</evidence>
<dbReference type="STRING" id="1576369.SAMN05421753_11464"/>
<evidence type="ECO:0000256" key="4">
    <source>
        <dbReference type="ARBA" id="ARBA00022679"/>
    </source>
</evidence>
<sequence length="555" mass="61020">MPSAPPPNGLANSPGPELNHATETADPQSEFCPDGRMSSIPASAFSKNESPPARLMDRGSLAFYGLVLFFLACRLPVMYSQPGFIDDECYAIPGLTILENGIPRLPHVAGRETTSVYYHADEVLYCEPPLMFYLQALFYLVLPHEYGTGRLVSAAAGIGVLAAAWRIASRLGKTWQAAIWAVGLFSASRWFYLSVLKVRPDMLCVMFGLWAIATLWGIGSRFHWRPLITTGILIGLGGLSHALALAYAVQIAAWLFVTGQGWQRLTRPALVAGVALVVTAAWIPLILVRPDLFLIQFRNQYLGVNDDPLWLRLLWPWESIAYHAQYMLENFGPIQFPVVIGSLIACTMLCLRQGDAALRPLCWLGWTGFYLIACLVGPHHMTLGYWVYPAAFGFIAAGVLIDRVALAITAKGRFVAPIRWAGAGLLILLMLPGMGLKATVSSIRNWNDPDYRAPLVAKKLMDQLPADARYAVDPAFTLDFYAAGRKTLPAQLFPGYLPQSPGDYDYLIVSRLGVDDGMAQRQCAEKLLTAGKFDDLLACYAEVYRSTKSPCPPPE</sequence>
<dbReference type="GO" id="GO:0016763">
    <property type="term" value="F:pentosyltransferase activity"/>
    <property type="evidence" value="ECO:0007669"/>
    <property type="project" value="TreeGrafter"/>
</dbReference>
<dbReference type="Pfam" id="PF13231">
    <property type="entry name" value="PMT_2"/>
    <property type="match status" value="1"/>
</dbReference>
<evidence type="ECO:0000256" key="5">
    <source>
        <dbReference type="ARBA" id="ARBA00022692"/>
    </source>
</evidence>
<evidence type="ECO:0000256" key="9">
    <source>
        <dbReference type="SAM" id="Phobius"/>
    </source>
</evidence>
<feature type="transmembrane region" description="Helical" evidence="9">
    <location>
        <begin position="386"/>
        <end position="406"/>
    </location>
</feature>
<proteinExistence type="predicted"/>
<feature type="region of interest" description="Disordered" evidence="8">
    <location>
        <begin position="1"/>
        <end position="33"/>
    </location>
</feature>
<keyword evidence="4 11" id="KW-0808">Transferase</keyword>
<evidence type="ECO:0000256" key="3">
    <source>
        <dbReference type="ARBA" id="ARBA00022676"/>
    </source>
</evidence>
<dbReference type="InterPro" id="IPR038731">
    <property type="entry name" value="RgtA/B/C-like"/>
</dbReference>
<dbReference type="Proteomes" id="UP000199518">
    <property type="component" value="Unassembled WGS sequence"/>
</dbReference>
<comment type="subcellular location">
    <subcellularLocation>
        <location evidence="1">Cell membrane</location>
        <topology evidence="1">Multi-pass membrane protein</topology>
    </subcellularLocation>
</comment>
<dbReference type="PANTHER" id="PTHR33908">
    <property type="entry name" value="MANNOSYLTRANSFERASE YKCB-RELATED"/>
    <property type="match status" value="1"/>
</dbReference>
<feature type="transmembrane region" description="Helical" evidence="9">
    <location>
        <begin position="269"/>
        <end position="288"/>
    </location>
</feature>
<evidence type="ECO:0000259" key="10">
    <source>
        <dbReference type="Pfam" id="PF13231"/>
    </source>
</evidence>
<evidence type="ECO:0000256" key="2">
    <source>
        <dbReference type="ARBA" id="ARBA00022475"/>
    </source>
</evidence>
<keyword evidence="12" id="KW-1185">Reference proteome</keyword>
<keyword evidence="3 11" id="KW-0328">Glycosyltransferase</keyword>
<evidence type="ECO:0000256" key="8">
    <source>
        <dbReference type="SAM" id="MobiDB-lite"/>
    </source>
</evidence>
<dbReference type="GO" id="GO:0009103">
    <property type="term" value="P:lipopolysaccharide biosynthetic process"/>
    <property type="evidence" value="ECO:0007669"/>
    <property type="project" value="UniProtKB-ARBA"/>
</dbReference>
<protein>
    <submittedName>
        <fullName evidence="11">Dolichyl-phosphate-mannose-protein mannosyltransferase</fullName>
    </submittedName>
</protein>
<organism evidence="11 12">
    <name type="scientific">Planctomicrobium piriforme</name>
    <dbReference type="NCBI Taxonomy" id="1576369"/>
    <lineage>
        <taxon>Bacteria</taxon>
        <taxon>Pseudomonadati</taxon>
        <taxon>Planctomycetota</taxon>
        <taxon>Planctomycetia</taxon>
        <taxon>Planctomycetales</taxon>
        <taxon>Planctomycetaceae</taxon>
        <taxon>Planctomicrobium</taxon>
    </lineage>
</organism>
<evidence type="ECO:0000256" key="1">
    <source>
        <dbReference type="ARBA" id="ARBA00004651"/>
    </source>
</evidence>
<keyword evidence="5 9" id="KW-0812">Transmembrane</keyword>
<feature type="transmembrane region" description="Helical" evidence="9">
    <location>
        <begin position="363"/>
        <end position="380"/>
    </location>
</feature>
<keyword evidence="6 9" id="KW-1133">Transmembrane helix</keyword>
<dbReference type="OrthoDB" id="231654at2"/>
<keyword evidence="2" id="KW-1003">Cell membrane</keyword>
<keyword evidence="7 9" id="KW-0472">Membrane</keyword>
<dbReference type="InterPro" id="IPR050297">
    <property type="entry name" value="LipidA_mod_glycosyltrf_83"/>
</dbReference>
<name>A0A1I3MNZ9_9PLAN</name>
<evidence type="ECO:0000256" key="6">
    <source>
        <dbReference type="ARBA" id="ARBA00022989"/>
    </source>
</evidence>
<dbReference type="GO" id="GO:0005886">
    <property type="term" value="C:plasma membrane"/>
    <property type="evidence" value="ECO:0007669"/>
    <property type="project" value="UniProtKB-SubCell"/>
</dbReference>
<dbReference type="EMBL" id="FOQD01000014">
    <property type="protein sequence ID" value="SFI98717.1"/>
    <property type="molecule type" value="Genomic_DNA"/>
</dbReference>
<evidence type="ECO:0000256" key="7">
    <source>
        <dbReference type="ARBA" id="ARBA00023136"/>
    </source>
</evidence>
<feature type="transmembrane region" description="Helical" evidence="9">
    <location>
        <begin position="198"/>
        <end position="219"/>
    </location>
</feature>
<feature type="transmembrane region" description="Helical" evidence="9">
    <location>
        <begin position="151"/>
        <end position="168"/>
    </location>
</feature>
<feature type="transmembrane region" description="Helical" evidence="9">
    <location>
        <begin position="231"/>
        <end position="257"/>
    </location>
</feature>
<gene>
    <name evidence="11" type="ORF">SAMN05421753_11464</name>
</gene>
<reference evidence="12" key="1">
    <citation type="submission" date="2016-10" db="EMBL/GenBank/DDBJ databases">
        <authorList>
            <person name="Varghese N."/>
            <person name="Submissions S."/>
        </authorList>
    </citation>
    <scope>NUCLEOTIDE SEQUENCE [LARGE SCALE GENOMIC DNA]</scope>
    <source>
        <strain evidence="12">DSM 26348</strain>
    </source>
</reference>
<accession>A0A1I3MNZ9</accession>
<dbReference type="AlphaFoldDB" id="A0A1I3MNZ9"/>
<dbReference type="PANTHER" id="PTHR33908:SF11">
    <property type="entry name" value="MEMBRANE PROTEIN"/>
    <property type="match status" value="1"/>
</dbReference>
<feature type="transmembrane region" description="Helical" evidence="9">
    <location>
        <begin position="175"/>
        <end position="192"/>
    </location>
</feature>